<dbReference type="AlphaFoldDB" id="A0A3S8ZT36"/>
<comment type="subcellular location">
    <subcellularLocation>
        <location evidence="8">Cytoplasm</location>
    </subcellularLocation>
</comment>
<dbReference type="GO" id="GO:0004141">
    <property type="term" value="F:dethiobiotin synthase activity"/>
    <property type="evidence" value="ECO:0007669"/>
    <property type="project" value="UniProtKB-UniRule"/>
</dbReference>
<comment type="similarity">
    <text evidence="8">Belongs to the dethiobiotin synthetase family.</text>
</comment>
<dbReference type="InterPro" id="IPR004472">
    <property type="entry name" value="DTB_synth_BioD"/>
</dbReference>
<dbReference type="PIRSF" id="PIRSF006755">
    <property type="entry name" value="DTB_synth"/>
    <property type="match status" value="1"/>
</dbReference>
<dbReference type="EC" id="6.3.3.3" evidence="8"/>
<comment type="pathway">
    <text evidence="8">Cofactor biosynthesis; biotin biosynthesis; biotin from 7,8-diaminononanoate: step 1/2.</text>
</comment>
<organism evidence="9 10">
    <name type="scientific">Iodobacter ciconiae</name>
    <dbReference type="NCBI Taxonomy" id="2496266"/>
    <lineage>
        <taxon>Bacteria</taxon>
        <taxon>Pseudomonadati</taxon>
        <taxon>Pseudomonadota</taxon>
        <taxon>Betaproteobacteria</taxon>
        <taxon>Neisseriales</taxon>
        <taxon>Chitinibacteraceae</taxon>
        <taxon>Iodobacter</taxon>
    </lineage>
</organism>
<sequence>MSGQMFFITGTDTDVGKTIATAQLLRGFVSAGQSAAGMKPVAAGCEWRDGKLWNSDVAAHADASNVPVPAHLACPYLFEAPISPHLAARDAGQVLDLDLIVNAAKQLQTLADVVLVEGAGGWFAPLSEEASMADLARRLQAPVILVVGMRLGCLNHAMLSAGAILAAGLPLAGWIANQLDSEMPRYADNVQYLQTHLPAPLLAEIAHNPEAQYLALPSQTIAVLACEAGAKQTINNRRDNCRC</sequence>
<feature type="binding site" evidence="8">
    <location>
        <position position="210"/>
    </location>
    <ligand>
        <name>ATP</name>
        <dbReference type="ChEBI" id="CHEBI:30616"/>
    </ligand>
</feature>
<keyword evidence="7 8" id="KW-0460">Magnesium</keyword>
<dbReference type="KEGG" id="iod:EJO50_09045"/>
<evidence type="ECO:0000256" key="2">
    <source>
        <dbReference type="ARBA" id="ARBA00022598"/>
    </source>
</evidence>
<comment type="caution">
    <text evidence="8">Lacks conserved residue(s) required for the propagation of feature annotation.</text>
</comment>
<evidence type="ECO:0000256" key="4">
    <source>
        <dbReference type="ARBA" id="ARBA00022741"/>
    </source>
</evidence>
<reference evidence="9 10" key="1">
    <citation type="submission" date="2018-12" db="EMBL/GenBank/DDBJ databases">
        <title>Complete genome sequence of Iodobacter sp. H11R3.</title>
        <authorList>
            <person name="Bae J.-W."/>
        </authorList>
    </citation>
    <scope>NUCLEOTIDE SEQUENCE [LARGE SCALE GENOMIC DNA]</scope>
    <source>
        <strain evidence="9 10">H11R3</strain>
    </source>
</reference>
<feature type="binding site" evidence="8">
    <location>
        <position position="117"/>
    </location>
    <ligand>
        <name>Mg(2+)</name>
        <dbReference type="ChEBI" id="CHEBI:18420"/>
    </ligand>
</feature>
<keyword evidence="2 8" id="KW-0436">Ligase</keyword>
<dbReference type="GO" id="GO:0005524">
    <property type="term" value="F:ATP binding"/>
    <property type="evidence" value="ECO:0007669"/>
    <property type="project" value="UniProtKB-UniRule"/>
</dbReference>
<dbReference type="OrthoDB" id="9802097at2"/>
<keyword evidence="1 8" id="KW-0963">Cytoplasm</keyword>
<dbReference type="Gene3D" id="3.40.50.300">
    <property type="entry name" value="P-loop containing nucleotide triphosphate hydrolases"/>
    <property type="match status" value="1"/>
</dbReference>
<feature type="binding site" evidence="8">
    <location>
        <position position="56"/>
    </location>
    <ligand>
        <name>ATP</name>
        <dbReference type="ChEBI" id="CHEBI:30616"/>
    </ligand>
</feature>
<feature type="binding site" evidence="8">
    <location>
        <begin position="14"/>
        <end position="19"/>
    </location>
    <ligand>
        <name>ATP</name>
        <dbReference type="ChEBI" id="CHEBI:30616"/>
    </ligand>
</feature>
<evidence type="ECO:0000313" key="10">
    <source>
        <dbReference type="Proteomes" id="UP000282438"/>
    </source>
</evidence>
<evidence type="ECO:0000256" key="3">
    <source>
        <dbReference type="ARBA" id="ARBA00022723"/>
    </source>
</evidence>
<accession>A0A3S8ZT36</accession>
<dbReference type="Pfam" id="PF13500">
    <property type="entry name" value="AAA_26"/>
    <property type="match status" value="1"/>
</dbReference>
<comment type="cofactor">
    <cofactor evidence="8">
        <name>Mg(2+)</name>
        <dbReference type="ChEBI" id="CHEBI:18420"/>
    </cofactor>
</comment>
<keyword evidence="10" id="KW-1185">Reference proteome</keyword>
<feature type="active site" evidence="8">
    <location>
        <position position="39"/>
    </location>
</feature>
<feature type="binding site" evidence="8">
    <location>
        <position position="18"/>
    </location>
    <ligand>
        <name>Mg(2+)</name>
        <dbReference type="ChEBI" id="CHEBI:18420"/>
    </ligand>
</feature>
<dbReference type="GO" id="GO:0042803">
    <property type="term" value="F:protein homodimerization activity"/>
    <property type="evidence" value="ECO:0007669"/>
    <property type="project" value="UniProtKB-ARBA"/>
</dbReference>
<evidence type="ECO:0000256" key="1">
    <source>
        <dbReference type="ARBA" id="ARBA00022490"/>
    </source>
</evidence>
<comment type="subunit">
    <text evidence="8">Homodimer.</text>
</comment>
<dbReference type="UniPathway" id="UPA00078">
    <property type="reaction ID" value="UER00161"/>
</dbReference>
<evidence type="ECO:0000256" key="5">
    <source>
        <dbReference type="ARBA" id="ARBA00022756"/>
    </source>
</evidence>
<dbReference type="GO" id="GO:0005829">
    <property type="term" value="C:cytosol"/>
    <property type="evidence" value="ECO:0007669"/>
    <property type="project" value="TreeGrafter"/>
</dbReference>
<dbReference type="InterPro" id="IPR027417">
    <property type="entry name" value="P-loop_NTPase"/>
</dbReference>
<dbReference type="PANTHER" id="PTHR43210:SF5">
    <property type="entry name" value="DETHIOBIOTIN SYNTHETASE"/>
    <property type="match status" value="1"/>
</dbReference>
<feature type="binding site" evidence="8">
    <location>
        <position position="56"/>
    </location>
    <ligand>
        <name>Mg(2+)</name>
        <dbReference type="ChEBI" id="CHEBI:18420"/>
    </ligand>
</feature>
<dbReference type="HAMAP" id="MF_00336">
    <property type="entry name" value="BioD"/>
    <property type="match status" value="1"/>
</dbReference>
<feature type="binding site" evidence="8">
    <location>
        <begin position="177"/>
        <end position="178"/>
    </location>
    <ligand>
        <name>ATP</name>
        <dbReference type="ChEBI" id="CHEBI:30616"/>
    </ligand>
</feature>
<name>A0A3S8ZT36_9NEIS</name>
<keyword evidence="4 8" id="KW-0547">Nucleotide-binding</keyword>
<comment type="catalytic activity">
    <reaction evidence="8">
        <text>(7R,8S)-7,8-diammoniononanoate + CO2 + ATP = (4R,5S)-dethiobiotin + ADP + phosphate + 3 H(+)</text>
        <dbReference type="Rhea" id="RHEA:15805"/>
        <dbReference type="ChEBI" id="CHEBI:15378"/>
        <dbReference type="ChEBI" id="CHEBI:16526"/>
        <dbReference type="ChEBI" id="CHEBI:30616"/>
        <dbReference type="ChEBI" id="CHEBI:43474"/>
        <dbReference type="ChEBI" id="CHEBI:149469"/>
        <dbReference type="ChEBI" id="CHEBI:149473"/>
        <dbReference type="ChEBI" id="CHEBI:456216"/>
        <dbReference type="EC" id="6.3.3.3"/>
    </reaction>
</comment>
<evidence type="ECO:0000313" key="9">
    <source>
        <dbReference type="EMBL" id="AZN36626.1"/>
    </source>
</evidence>
<keyword evidence="3 8" id="KW-0479">Metal-binding</keyword>
<dbReference type="FunFam" id="3.40.50.300:FF:000292">
    <property type="entry name" value="ATP-dependent dethiobiotin synthetase BioD"/>
    <property type="match status" value="1"/>
</dbReference>
<feature type="binding site" evidence="8">
    <location>
        <begin position="117"/>
        <end position="120"/>
    </location>
    <ligand>
        <name>ATP</name>
        <dbReference type="ChEBI" id="CHEBI:30616"/>
    </ligand>
</feature>
<gene>
    <name evidence="8 9" type="primary">bioD</name>
    <name evidence="9" type="ORF">EJO50_09045</name>
</gene>
<dbReference type="SUPFAM" id="SSF52540">
    <property type="entry name" value="P-loop containing nucleoside triphosphate hydrolases"/>
    <property type="match status" value="1"/>
</dbReference>
<protein>
    <recommendedName>
        <fullName evidence="8">ATP-dependent dethiobiotin synthetase BioD</fullName>
        <ecNumber evidence="8">6.3.3.3</ecNumber>
    </recommendedName>
    <alternativeName>
        <fullName evidence="8">DTB synthetase</fullName>
        <shortName evidence="8">DTBS</shortName>
    </alternativeName>
    <alternativeName>
        <fullName evidence="8">Dethiobiotin synthase</fullName>
    </alternativeName>
</protein>
<keyword evidence="5 8" id="KW-0093">Biotin biosynthesis</keyword>
<dbReference type="GO" id="GO:0000287">
    <property type="term" value="F:magnesium ion binding"/>
    <property type="evidence" value="ECO:0007669"/>
    <property type="project" value="UniProtKB-UniRule"/>
</dbReference>
<dbReference type="Proteomes" id="UP000282438">
    <property type="component" value="Chromosome"/>
</dbReference>
<evidence type="ECO:0000256" key="8">
    <source>
        <dbReference type="HAMAP-Rule" id="MF_00336"/>
    </source>
</evidence>
<evidence type="ECO:0000256" key="7">
    <source>
        <dbReference type="ARBA" id="ARBA00022842"/>
    </source>
</evidence>
<dbReference type="NCBIfam" id="TIGR00347">
    <property type="entry name" value="bioD"/>
    <property type="match status" value="1"/>
</dbReference>
<keyword evidence="6 8" id="KW-0067">ATP-binding</keyword>
<dbReference type="PANTHER" id="PTHR43210">
    <property type="entry name" value="DETHIOBIOTIN SYNTHETASE"/>
    <property type="match status" value="1"/>
</dbReference>
<dbReference type="EMBL" id="CP034433">
    <property type="protein sequence ID" value="AZN36626.1"/>
    <property type="molecule type" value="Genomic_DNA"/>
</dbReference>
<proteinExistence type="inferred from homology"/>
<comment type="function">
    <text evidence="8">Catalyzes a mechanistically unusual reaction, the ATP-dependent insertion of CO2 between the N7 and N8 nitrogen atoms of 7,8-diaminopelargonic acid (DAPA, also called 7,8-diammoniononanoate) to form a ureido ring.</text>
</comment>
<dbReference type="GO" id="GO:0009102">
    <property type="term" value="P:biotin biosynthetic process"/>
    <property type="evidence" value="ECO:0007669"/>
    <property type="project" value="UniProtKB-UniRule"/>
</dbReference>
<evidence type="ECO:0000256" key="6">
    <source>
        <dbReference type="ARBA" id="ARBA00022840"/>
    </source>
</evidence>
<dbReference type="CDD" id="cd03109">
    <property type="entry name" value="DTBS"/>
    <property type="match status" value="1"/>
</dbReference>